<dbReference type="OrthoDB" id="1854460at2759"/>
<dbReference type="OMA" id="YNDTHQG"/>
<dbReference type="STRING" id="4432.A0A1U7Z605"/>
<evidence type="ECO:0000259" key="1">
    <source>
        <dbReference type="Pfam" id="PF14576"/>
    </source>
</evidence>
<dbReference type="AlphaFoldDB" id="A0A1U7Z605"/>
<sequence length="700" mass="80129">MRGDRNIMFSTSDDSAMMKQILATHAHDGREIDVKPLIQLIGDIFQTSPPTAPTAVDGVIVPAAETHPIDALVDKTQHLGFVGVMEAVAYTIHKISTEISYKCSGGADAHATTQSVFNMVSSYTWEAKMVLALAAFAVTYGEFSLVSRFYLTDQLAKSIALLKQLPDILEHSELLKPRFDALRKLFMSLLDLTKCVIEFRGLPTQYISSDTPPMSVAVNLIPTAAYWTVRSVVACSTQIISLIGFGYEYVPSTAEAWELSSLAHKISNILDLLKKQLHLCYQHIDEKRHLEAFQTLIRLFETPHIDNTKILKALIYAKDDLQLLFDGTRVGLDVLRRKNVLLLISDLDISRDELSILEQVYMESRQQPTRPESQFEVVWIPVVDRSLPWDQYKQTDFERLQTSMPWYSVHHPSLIDPAVIRYIKEIWNFGKKPILVVLDPQGKVVCQNAIHMLWIWGSMAFPFTSNKEESLWKEQTWKLDFLVDGIDQQILNWIVEERYICLYGGDNLEWMEAFVNALRAVALEDNISIEFMYVGKSKPKEPQAKINGVIMSKKLGHFLSERALIWFFWDRLQRMYYSKMKQPRKNAGEHDHIMQEVMTMLSFDSSDQEWAVISRGSFEMARAKGDQILKSIRMHEEWKEQVGSKGFIPALNDHLHGHPPEHHCNRLILPGTVANIPETVPCSECNRPMEKYVLYRCCTD</sequence>
<keyword evidence="3" id="KW-1185">Reference proteome</keyword>
<dbReference type="InParanoid" id="A0A1U7Z605"/>
<dbReference type="Proteomes" id="UP000189703">
    <property type="component" value="Unplaced"/>
</dbReference>
<evidence type="ECO:0000259" key="2">
    <source>
        <dbReference type="Pfam" id="PF14577"/>
    </source>
</evidence>
<dbReference type="Pfam" id="PF14576">
    <property type="entry name" value="SEO_N"/>
    <property type="match status" value="1"/>
</dbReference>
<protein>
    <submittedName>
        <fullName evidence="4">Protein SIEVE ELEMENT OCCLUSION B-like</fullName>
    </submittedName>
</protein>
<dbReference type="RefSeq" id="XP_010248720.1">
    <property type="nucleotide sequence ID" value="XM_010250418.2"/>
</dbReference>
<evidence type="ECO:0000313" key="4">
    <source>
        <dbReference type="RefSeq" id="XP_010248720.1"/>
    </source>
</evidence>
<feature type="domain" description="Sieve element occlusion N-terminal" evidence="1">
    <location>
        <begin position="12"/>
        <end position="304"/>
    </location>
</feature>
<dbReference type="PANTHER" id="PTHR33232">
    <property type="entry name" value="PROTEIN SIEVE ELEMENT OCCLUSION B-LIKE"/>
    <property type="match status" value="1"/>
</dbReference>
<dbReference type="FunCoup" id="A0A1U7Z605">
    <property type="interactions" value="433"/>
</dbReference>
<evidence type="ECO:0000313" key="3">
    <source>
        <dbReference type="Proteomes" id="UP000189703"/>
    </source>
</evidence>
<dbReference type="GeneID" id="104591548"/>
<dbReference type="InterPro" id="IPR027944">
    <property type="entry name" value="SEO_C"/>
</dbReference>
<feature type="domain" description="Sieve element occlusion C-terminal" evidence="2">
    <location>
        <begin position="467"/>
        <end position="699"/>
    </location>
</feature>
<reference evidence="4" key="1">
    <citation type="submission" date="2025-08" db="UniProtKB">
        <authorList>
            <consortium name="RefSeq"/>
        </authorList>
    </citation>
    <scope>IDENTIFICATION</scope>
</reference>
<gene>
    <name evidence="4" type="primary">LOC104591548</name>
</gene>
<dbReference type="InterPro" id="IPR027942">
    <property type="entry name" value="SEO_N"/>
</dbReference>
<dbReference type="Pfam" id="PF14577">
    <property type="entry name" value="SEO_C"/>
    <property type="match status" value="1"/>
</dbReference>
<dbReference type="KEGG" id="nnu:104591548"/>
<dbReference type="GO" id="GO:0010088">
    <property type="term" value="P:phloem development"/>
    <property type="evidence" value="ECO:0007669"/>
    <property type="project" value="InterPro"/>
</dbReference>
<organism evidence="3 4">
    <name type="scientific">Nelumbo nucifera</name>
    <name type="common">Sacred lotus</name>
    <dbReference type="NCBI Taxonomy" id="4432"/>
    <lineage>
        <taxon>Eukaryota</taxon>
        <taxon>Viridiplantae</taxon>
        <taxon>Streptophyta</taxon>
        <taxon>Embryophyta</taxon>
        <taxon>Tracheophyta</taxon>
        <taxon>Spermatophyta</taxon>
        <taxon>Magnoliopsida</taxon>
        <taxon>Proteales</taxon>
        <taxon>Nelumbonaceae</taxon>
        <taxon>Nelumbo</taxon>
    </lineage>
</organism>
<name>A0A1U7Z605_NELNU</name>
<dbReference type="eggNOG" id="ENOG502QS6Q">
    <property type="taxonomic scope" value="Eukaryota"/>
</dbReference>
<proteinExistence type="predicted"/>
<dbReference type="InterPro" id="IPR039299">
    <property type="entry name" value="SEOA"/>
</dbReference>
<dbReference type="PANTHER" id="PTHR33232:SF20">
    <property type="entry name" value="PROTEIN SIEVE ELEMENT OCCLUSION B-LIKE"/>
    <property type="match status" value="1"/>
</dbReference>
<accession>A0A1U7Z605</accession>